<dbReference type="RefSeq" id="WP_394608595.1">
    <property type="nucleotide sequence ID" value="NZ_JBIHSN010000003.1"/>
</dbReference>
<organism evidence="2 3">
    <name type="scientific">Vibrio rumoiensis</name>
    <dbReference type="NCBI Taxonomy" id="76258"/>
    <lineage>
        <taxon>Bacteria</taxon>
        <taxon>Pseudomonadati</taxon>
        <taxon>Pseudomonadota</taxon>
        <taxon>Gammaproteobacteria</taxon>
        <taxon>Vibrionales</taxon>
        <taxon>Vibrionaceae</taxon>
        <taxon>Vibrio</taxon>
    </lineage>
</organism>
<protein>
    <recommendedName>
        <fullName evidence="4">Outer membrane protein beta-barrel domain-containing protein</fullName>
    </recommendedName>
</protein>
<name>A0ABW7J1M4_9VIBR</name>
<dbReference type="Proteomes" id="UP001607151">
    <property type="component" value="Unassembled WGS sequence"/>
</dbReference>
<evidence type="ECO:0000256" key="1">
    <source>
        <dbReference type="SAM" id="SignalP"/>
    </source>
</evidence>
<gene>
    <name evidence="2" type="ORF">ACGRQ9_16470</name>
</gene>
<reference evidence="2 3" key="1">
    <citation type="submission" date="2024-10" db="EMBL/GenBank/DDBJ databases">
        <authorList>
            <person name="Yibar A."/>
            <person name="Saticioglu I.B."/>
            <person name="Duman M."/>
            <person name="Ajmi N."/>
            <person name="Gurler F."/>
            <person name="Ay H."/>
            <person name="Onuk E."/>
            <person name="Guler S."/>
            <person name="Romalde J.L."/>
        </authorList>
    </citation>
    <scope>NUCLEOTIDE SEQUENCE [LARGE SCALE GENOMIC DNA]</scope>
    <source>
        <strain evidence="2 3">14-MA-B</strain>
    </source>
</reference>
<sequence>MRLKSYLKSTFNIIFSCLSFNALASGDGLSLGINTGIYSDSKDGDSDVQHAYSRLLFGYHMNDFGGQVTLTKSDDNELEPYLGIITSYDFNVAKNYLLRPTFGAQFSDGRVEPNIGLELHYLITNSSHFVIRNGYKLSSEPDYLFGLGFEYHFLSSEDDVVPFVESPNESISRKNIETHIPPKCENTDSFRFLIKDLNPENTWTQINIIIDKKFSAKIPIINNVAVFNGSIPIELGDFSISMMGNNKYKNIHTMHKAEIPQPI</sequence>
<keyword evidence="1" id="KW-0732">Signal</keyword>
<evidence type="ECO:0008006" key="4">
    <source>
        <dbReference type="Google" id="ProtNLM"/>
    </source>
</evidence>
<accession>A0ABW7J1M4</accession>
<feature type="chain" id="PRO_5046205717" description="Outer membrane protein beta-barrel domain-containing protein" evidence="1">
    <location>
        <begin position="25"/>
        <end position="263"/>
    </location>
</feature>
<feature type="signal peptide" evidence="1">
    <location>
        <begin position="1"/>
        <end position="24"/>
    </location>
</feature>
<comment type="caution">
    <text evidence="2">The sequence shown here is derived from an EMBL/GenBank/DDBJ whole genome shotgun (WGS) entry which is preliminary data.</text>
</comment>
<keyword evidence="3" id="KW-1185">Reference proteome</keyword>
<dbReference type="EMBL" id="JBIHSN010000003">
    <property type="protein sequence ID" value="MFH0267039.1"/>
    <property type="molecule type" value="Genomic_DNA"/>
</dbReference>
<evidence type="ECO:0000313" key="3">
    <source>
        <dbReference type="Proteomes" id="UP001607151"/>
    </source>
</evidence>
<evidence type="ECO:0000313" key="2">
    <source>
        <dbReference type="EMBL" id="MFH0267039.1"/>
    </source>
</evidence>
<proteinExistence type="predicted"/>